<evidence type="ECO:0000313" key="3">
    <source>
        <dbReference type="Proteomes" id="UP000199622"/>
    </source>
</evidence>
<dbReference type="Proteomes" id="UP000199622">
    <property type="component" value="Unassembled WGS sequence"/>
</dbReference>
<feature type="signal peptide" evidence="1">
    <location>
        <begin position="1"/>
        <end position="29"/>
    </location>
</feature>
<keyword evidence="1" id="KW-0732">Signal</keyword>
<keyword evidence="3" id="KW-1185">Reference proteome</keyword>
<dbReference type="Pfam" id="PF10901">
    <property type="entry name" value="DUF2690"/>
    <property type="match status" value="1"/>
</dbReference>
<sequence length="164" mass="17082">MFTRMKAVGVAVLAAAGLAGVIPATSAEASVGCYGDYCSGQDPQATGCAADAQTVAFEDLSGARIEVRWSPTCKTNWARWQQYPVGFKSDLALSLVAIQDTGYSQSASGIDDVNGTRAGTYWTPMIYSPVHKVKAAANLMCGDATLIGAAFDCATNGKIETRAV</sequence>
<dbReference type="RefSeq" id="WP_167384526.1">
    <property type="nucleotide sequence ID" value="NZ_FNSO01000003.1"/>
</dbReference>
<name>A0A1H4JHH0_9PSEU</name>
<feature type="chain" id="PRO_5011553204" description="DUF2690 domain-containing protein" evidence="1">
    <location>
        <begin position="30"/>
        <end position="164"/>
    </location>
</feature>
<dbReference type="InterPro" id="IPR021224">
    <property type="entry name" value="DUF2690"/>
</dbReference>
<evidence type="ECO:0008006" key="4">
    <source>
        <dbReference type="Google" id="ProtNLM"/>
    </source>
</evidence>
<gene>
    <name evidence="2" type="ORF">SAMN04489727_1906</name>
</gene>
<proteinExistence type="predicted"/>
<dbReference type="AlphaFoldDB" id="A0A1H4JHH0"/>
<evidence type="ECO:0000256" key="1">
    <source>
        <dbReference type="SAM" id="SignalP"/>
    </source>
</evidence>
<reference evidence="3" key="1">
    <citation type="submission" date="2016-10" db="EMBL/GenBank/DDBJ databases">
        <authorList>
            <person name="Varghese N."/>
            <person name="Submissions S."/>
        </authorList>
    </citation>
    <scope>NUCLEOTIDE SEQUENCE [LARGE SCALE GENOMIC DNA]</scope>
    <source>
        <strain evidence="3">DSM 44544</strain>
    </source>
</reference>
<accession>A0A1H4JHH0</accession>
<dbReference type="EMBL" id="FNSO01000003">
    <property type="protein sequence ID" value="SEB45733.1"/>
    <property type="molecule type" value="Genomic_DNA"/>
</dbReference>
<protein>
    <recommendedName>
        <fullName evidence="4">DUF2690 domain-containing protein</fullName>
    </recommendedName>
</protein>
<evidence type="ECO:0000313" key="2">
    <source>
        <dbReference type="EMBL" id="SEB45733.1"/>
    </source>
</evidence>
<organism evidence="2 3">
    <name type="scientific">Amycolatopsis tolypomycina</name>
    <dbReference type="NCBI Taxonomy" id="208445"/>
    <lineage>
        <taxon>Bacteria</taxon>
        <taxon>Bacillati</taxon>
        <taxon>Actinomycetota</taxon>
        <taxon>Actinomycetes</taxon>
        <taxon>Pseudonocardiales</taxon>
        <taxon>Pseudonocardiaceae</taxon>
        <taxon>Amycolatopsis</taxon>
    </lineage>
</organism>